<gene>
    <name evidence="1" type="ORF">ABZ568_15820</name>
</gene>
<sequence length="41" mass="4659">MDRRTLWDAIEQYARRTRRYGSVPRIPAQATPVSGRGAPTT</sequence>
<organism evidence="1 2">
    <name type="scientific">Streptomyces olindensis</name>
    <dbReference type="NCBI Taxonomy" id="358823"/>
    <lineage>
        <taxon>Bacteria</taxon>
        <taxon>Bacillati</taxon>
        <taxon>Actinomycetota</taxon>
        <taxon>Actinomycetes</taxon>
        <taxon>Kitasatosporales</taxon>
        <taxon>Streptomycetaceae</taxon>
        <taxon>Streptomyces</taxon>
    </lineage>
</organism>
<protein>
    <submittedName>
        <fullName evidence="1">Uncharacterized protein</fullName>
    </submittedName>
</protein>
<accession>A0ABV2XV26</accession>
<comment type="caution">
    <text evidence="1">The sequence shown here is derived from an EMBL/GenBank/DDBJ whole genome shotgun (WGS) entry which is preliminary data.</text>
</comment>
<dbReference type="Proteomes" id="UP001550603">
    <property type="component" value="Unassembled WGS sequence"/>
</dbReference>
<evidence type="ECO:0000313" key="2">
    <source>
        <dbReference type="Proteomes" id="UP001550603"/>
    </source>
</evidence>
<proteinExistence type="predicted"/>
<keyword evidence="2" id="KW-1185">Reference proteome</keyword>
<reference evidence="1 2" key="1">
    <citation type="submission" date="2024-06" db="EMBL/GenBank/DDBJ databases">
        <title>The Natural Products Discovery Center: Release of the First 8490 Sequenced Strains for Exploring Actinobacteria Biosynthetic Diversity.</title>
        <authorList>
            <person name="Kalkreuter E."/>
            <person name="Kautsar S.A."/>
            <person name="Yang D."/>
            <person name="Bader C.D."/>
            <person name="Teijaro C.N."/>
            <person name="Fluegel L."/>
            <person name="Davis C.M."/>
            <person name="Simpson J.R."/>
            <person name="Lauterbach L."/>
            <person name="Steele A.D."/>
            <person name="Gui C."/>
            <person name="Meng S."/>
            <person name="Li G."/>
            <person name="Viehrig K."/>
            <person name="Ye F."/>
            <person name="Su P."/>
            <person name="Kiefer A.F."/>
            <person name="Nichols A."/>
            <person name="Cepeda A.J."/>
            <person name="Yan W."/>
            <person name="Fan B."/>
            <person name="Jiang Y."/>
            <person name="Adhikari A."/>
            <person name="Zheng C.-J."/>
            <person name="Schuster L."/>
            <person name="Cowan T.M."/>
            <person name="Smanski M.J."/>
            <person name="Chevrette M.G."/>
            <person name="De Carvalho L.P.S."/>
            <person name="Shen B."/>
        </authorList>
    </citation>
    <scope>NUCLEOTIDE SEQUENCE [LARGE SCALE GENOMIC DNA]</scope>
    <source>
        <strain evidence="1 2">NPDC019583</strain>
    </source>
</reference>
<dbReference type="RefSeq" id="WP_359789120.1">
    <property type="nucleotide sequence ID" value="NZ_JBEYBN010000018.1"/>
</dbReference>
<name>A0ABV2XV26_9ACTN</name>
<dbReference type="EMBL" id="JBEYBN010000018">
    <property type="protein sequence ID" value="MEU2267851.1"/>
    <property type="molecule type" value="Genomic_DNA"/>
</dbReference>
<evidence type="ECO:0000313" key="1">
    <source>
        <dbReference type="EMBL" id="MEU2267851.1"/>
    </source>
</evidence>